<proteinExistence type="predicted"/>
<dbReference type="EMBL" id="VUJX02000009">
    <property type="protein sequence ID" value="KAL0932350.1"/>
    <property type="molecule type" value="Genomic_DNA"/>
</dbReference>
<comment type="caution">
    <text evidence="1">The sequence shown here is derived from an EMBL/GenBank/DDBJ whole genome shotgun (WGS) entry which is preliminary data.</text>
</comment>
<evidence type="ECO:0000313" key="1">
    <source>
        <dbReference type="EMBL" id="KAL0932350.1"/>
    </source>
</evidence>
<sequence>MVFRHEPFVWLTVERGDVEQNGLYSLSERAERRTLKNTVAGARSRDLAAETRQSGSGGPEPARHQDCKDDVTNSMASTSLATADPNGTDIDHEIALGDQPLFIDIELPHMPVPVNDATDTAFATRFRQIISGPAASSNCTMHISRTEFVSDEKAMLLADTPCPWPVPSKARFLMEVALRHAGGCFHVVRKSCVLDAIERSFHDPSWRDPIMKCKIWALFSIGEVYSSRMILLHQEFPGLHYFAKATKILTYLGERPTLDLLEIRLLLSFYSLSVNRQYAAYTLAGSSVRMAVILGLHLDMTGTHLNDVALREHRKRLWWTTYIFDRLWSSKLGHPPAIHDDDMRIDLPSNPETEIDATGDFADAACCAAIAKLSSIITRVVRTVYGKSRQAGTLFNRVQQALKELKALFADLPPHLNMEATASYKHGKLSLMYLHLTLNQAIILSTRPILLHGLRIHFANRQSKKASEGSQPRSIHQSARTLIEACIRCARYSCRTLVESWIDGSFPTFDHLLTQYLFSALTVLAISSLMNDAESSSDKGQFEESVQLLEQLKDSGNFSAQELFQHVKALLDDLEEVQTTKSDSKSGPATVLDDLASDPSGGQSQLDRHTSQMATAEMALAEPSMQELLMQSDLDMQLLDSMVLDDTSGFYWPDIDNQGWVTGLGP</sequence>
<keyword evidence="2" id="KW-1185">Reference proteome</keyword>
<gene>
    <name evidence="1" type="ORF">CTRU02_213303</name>
</gene>
<reference evidence="1 2" key="1">
    <citation type="journal article" date="2020" name="Phytopathology">
        <title>Genome Sequence Resources of Colletotrichum truncatum, C. plurivorum, C. musicola, and C. sojae: Four Species Pathogenic to Soybean (Glycine max).</title>
        <authorList>
            <person name="Rogerio F."/>
            <person name="Boufleur T.R."/>
            <person name="Ciampi-Guillardi M."/>
            <person name="Sukno S.A."/>
            <person name="Thon M.R."/>
            <person name="Massola Junior N.S."/>
            <person name="Baroncelli R."/>
        </authorList>
    </citation>
    <scope>NUCLEOTIDE SEQUENCE [LARGE SCALE GENOMIC DNA]</scope>
    <source>
        <strain evidence="1 2">CMES1059</strain>
    </source>
</reference>
<accession>A0ACC3YKB1</accession>
<organism evidence="1 2">
    <name type="scientific">Colletotrichum truncatum</name>
    <name type="common">Anthracnose fungus</name>
    <name type="synonym">Colletotrichum capsici</name>
    <dbReference type="NCBI Taxonomy" id="5467"/>
    <lineage>
        <taxon>Eukaryota</taxon>
        <taxon>Fungi</taxon>
        <taxon>Dikarya</taxon>
        <taxon>Ascomycota</taxon>
        <taxon>Pezizomycotina</taxon>
        <taxon>Sordariomycetes</taxon>
        <taxon>Hypocreomycetidae</taxon>
        <taxon>Glomerellales</taxon>
        <taxon>Glomerellaceae</taxon>
        <taxon>Colletotrichum</taxon>
        <taxon>Colletotrichum truncatum species complex</taxon>
    </lineage>
</organism>
<evidence type="ECO:0000313" key="2">
    <source>
        <dbReference type="Proteomes" id="UP000805649"/>
    </source>
</evidence>
<dbReference type="Proteomes" id="UP000805649">
    <property type="component" value="Unassembled WGS sequence"/>
</dbReference>
<protein>
    <submittedName>
        <fullName evidence="1">Fungal specific transcription factor</fullName>
    </submittedName>
</protein>
<name>A0ACC3YKB1_COLTU</name>